<keyword evidence="2" id="KW-1133">Transmembrane helix</keyword>
<evidence type="ECO:0000256" key="2">
    <source>
        <dbReference type="SAM" id="Phobius"/>
    </source>
</evidence>
<feature type="compositionally biased region" description="Basic residues" evidence="1">
    <location>
        <begin position="211"/>
        <end position="220"/>
    </location>
</feature>
<name>A0A8B7YEI8_ACAPL</name>
<sequence length="671" mass="74393">MWTPSPVTSTNQNDPESQPSTSQEPVATAHTMLSSTEGIDTLQPTPTTPSVDPESQFDEHWTGTTTPYMATDAVEDTSNFPASTTLYRSRADDIFTSQQEFGRSSVIASSVVTATVSEIITEKEASTTTAGYFTPYEQFKLGLIVTLSIVIGCFAITAISLRIRSRIKKRRQELELTRKRRKNVAGNTNTKPAVKRVTIQMGRDSSSSTKRSNKRPRRGHSPSLQSRAKIPEVHSGGGMDRSRTLDALLDAGTYAPSTPLPLQLTRNRTRSDVSSRTGLVMGSKSYDVSEHAYDNPAISSAEEMTTEVSVLSEDTCPPLQMKIDADVHCSHTDALTQNASDSEDGSVEKGNFIEGSETESLGDARKRFKFNHYFGMRSNQRNDSKDSGYVESFISQDSLRLRAMASLEEGRALSEGLSFAAGQERILPRLANIEPSFFMASVDETSNLNLNRSSSIKSENDGRAHPKAYQGGNVMTMRQSRYSVPSFPTQYPQCYPRSKQVNPSLYHELYGAPYLPFKATMQRYPSSESSAYDYPSNQSDYGLTSLRSSTANRVLPKSLSYETTVFRSRDFVSPQHKPRTQDYAHQKRIKRFVKRRSLGTQTGDSDDLKTNVQPIVQWDFDGTGNLVAKPRENIGVDFIGPIYMAEELEEMGVPKAQCILNMETTTSTTSL</sequence>
<keyword evidence="2" id="KW-0472">Membrane</keyword>
<dbReference type="GeneID" id="110978964"/>
<dbReference type="KEGG" id="aplc:110978964"/>
<feature type="region of interest" description="Disordered" evidence="1">
    <location>
        <begin position="1"/>
        <end position="64"/>
    </location>
</feature>
<feature type="transmembrane region" description="Helical" evidence="2">
    <location>
        <begin position="141"/>
        <end position="161"/>
    </location>
</feature>
<dbReference type="AlphaFoldDB" id="A0A8B7YEI8"/>
<feature type="compositionally biased region" description="Polar residues" evidence="1">
    <location>
        <begin position="1"/>
        <end position="50"/>
    </location>
</feature>
<dbReference type="Proteomes" id="UP000694845">
    <property type="component" value="Unplaced"/>
</dbReference>
<organism evidence="3 4">
    <name type="scientific">Acanthaster planci</name>
    <name type="common">Crown-of-thorns starfish</name>
    <dbReference type="NCBI Taxonomy" id="133434"/>
    <lineage>
        <taxon>Eukaryota</taxon>
        <taxon>Metazoa</taxon>
        <taxon>Echinodermata</taxon>
        <taxon>Eleutherozoa</taxon>
        <taxon>Asterozoa</taxon>
        <taxon>Asteroidea</taxon>
        <taxon>Valvatacea</taxon>
        <taxon>Valvatida</taxon>
        <taxon>Acanthasteridae</taxon>
        <taxon>Acanthaster</taxon>
    </lineage>
</organism>
<accession>A0A8B7YEI8</accession>
<feature type="region of interest" description="Disordered" evidence="1">
    <location>
        <begin position="178"/>
        <end position="240"/>
    </location>
</feature>
<evidence type="ECO:0000256" key="1">
    <source>
        <dbReference type="SAM" id="MobiDB-lite"/>
    </source>
</evidence>
<keyword evidence="3" id="KW-1185">Reference proteome</keyword>
<evidence type="ECO:0000313" key="4">
    <source>
        <dbReference type="RefSeq" id="XP_022090046.1"/>
    </source>
</evidence>
<dbReference type="OrthoDB" id="10366543at2759"/>
<reference evidence="4" key="1">
    <citation type="submission" date="2025-08" db="UniProtKB">
        <authorList>
            <consortium name="RefSeq"/>
        </authorList>
    </citation>
    <scope>IDENTIFICATION</scope>
</reference>
<protein>
    <submittedName>
        <fullName evidence="4">Uncharacterized protein LOC110978964 isoform X1</fullName>
    </submittedName>
</protein>
<gene>
    <name evidence="4" type="primary">LOC110978964</name>
</gene>
<dbReference type="RefSeq" id="XP_022090046.1">
    <property type="nucleotide sequence ID" value="XM_022234354.1"/>
</dbReference>
<proteinExistence type="predicted"/>
<keyword evidence="2" id="KW-0812">Transmembrane</keyword>
<evidence type="ECO:0000313" key="3">
    <source>
        <dbReference type="Proteomes" id="UP000694845"/>
    </source>
</evidence>